<evidence type="ECO:0000259" key="1">
    <source>
        <dbReference type="Pfam" id="PF01368"/>
    </source>
</evidence>
<sequence length="380" mass="43145">MMPIRLLRWLWRRSLHKDIFNPPVDRREMRGTEMDLQRSLEISERMIEKVRGKRNVLIVAHDNPDPDALAAAYALSHLFLVKAGQNAVIASGGIVGRRENRTMVEKLEINVVPMNKIDRCQYDVVCMVDSQPGTGNSTLPDDCRVDIIVDHHPQRVEVADNMLVDIRNDYGACATILYEYLLAHDVYLGTRLATAMFYAIRSETQDLGREWFPPDRKAYQELLSLSNNRILFDIAHAKVPRNYFLNFNRALESARIFHDVLVFNLFEVDHPDMVAEMADFLLRMEGVGVVLGMGCCDQEEVLSLRLDREELFAGKIIRTVVEGLGSAGGHGMIAGGQIRPMTGNRAVQKELENTLIKRLLKELDYEPVKGRRLLAGDCNN</sequence>
<protein>
    <submittedName>
        <fullName evidence="2">Phosphoesterase, RecJ-like</fullName>
    </submittedName>
</protein>
<dbReference type="SUPFAM" id="SSF64182">
    <property type="entry name" value="DHH phosphoesterases"/>
    <property type="match status" value="1"/>
</dbReference>
<gene>
    <name evidence="2" type="ORF">Dace_1698</name>
</gene>
<feature type="domain" description="DDH" evidence="1">
    <location>
        <begin position="55"/>
        <end position="200"/>
    </location>
</feature>
<organism evidence="2 3">
    <name type="scientific">Desulfuromonas acetoxidans (strain DSM 684 / 11070)</name>
    <dbReference type="NCBI Taxonomy" id="281689"/>
    <lineage>
        <taxon>Bacteria</taxon>
        <taxon>Pseudomonadati</taxon>
        <taxon>Thermodesulfobacteriota</taxon>
        <taxon>Desulfuromonadia</taxon>
        <taxon>Desulfuromonadales</taxon>
        <taxon>Desulfuromonadaceae</taxon>
        <taxon>Desulfuromonas</taxon>
    </lineage>
</organism>
<dbReference type="InterPro" id="IPR001667">
    <property type="entry name" value="DDH_dom"/>
</dbReference>
<evidence type="ECO:0000313" key="3">
    <source>
        <dbReference type="Proteomes" id="UP000005695"/>
    </source>
</evidence>
<dbReference type="InterPro" id="IPR038763">
    <property type="entry name" value="DHH_sf"/>
</dbReference>
<dbReference type="Gene3D" id="3.90.1640.10">
    <property type="entry name" value="inorganic pyrophosphatase (n-terminal core)"/>
    <property type="match status" value="1"/>
</dbReference>
<dbReference type="PANTHER" id="PTHR47618">
    <property type="entry name" value="BIFUNCTIONAL OLIGORIBONUCLEASE AND PAP PHOSPHATASE NRNA"/>
    <property type="match status" value="1"/>
</dbReference>
<dbReference type="Proteomes" id="UP000005695">
    <property type="component" value="Unassembled WGS sequence"/>
</dbReference>
<accession>Q1K0X4</accession>
<proteinExistence type="predicted"/>
<dbReference type="AlphaFoldDB" id="Q1K0X4"/>
<dbReference type="PANTHER" id="PTHR47618:SF1">
    <property type="entry name" value="BIFUNCTIONAL OLIGORIBONUCLEASE AND PAP PHOSPHATASE NRNA"/>
    <property type="match status" value="1"/>
</dbReference>
<reference evidence="2" key="1">
    <citation type="submission" date="2006-05" db="EMBL/GenBank/DDBJ databases">
        <title>Annotation of the draft genome assembly of Desulfuromonas acetoxidans DSM 684.</title>
        <authorList>
            <consortium name="US DOE Joint Genome Institute (JGI-ORNL)"/>
            <person name="Larimer F."/>
            <person name="Land M."/>
            <person name="Hauser L."/>
        </authorList>
    </citation>
    <scope>NUCLEOTIDE SEQUENCE [LARGE SCALE GENOMIC DNA]</scope>
    <source>
        <strain evidence="2">DSM 684</strain>
    </source>
</reference>
<comment type="caution">
    <text evidence="2">The sequence shown here is derived from an EMBL/GenBank/DDBJ whole genome shotgun (WGS) entry which is preliminary data.</text>
</comment>
<dbReference type="EMBL" id="AAEW02000006">
    <property type="protein sequence ID" value="EAT16234.1"/>
    <property type="molecule type" value="Genomic_DNA"/>
</dbReference>
<dbReference type="InterPro" id="IPR051319">
    <property type="entry name" value="Oligoribo/pAp-PDE_c-di-AMP_PDE"/>
</dbReference>
<dbReference type="Pfam" id="PF01368">
    <property type="entry name" value="DHH"/>
    <property type="match status" value="1"/>
</dbReference>
<keyword evidence="3" id="KW-1185">Reference proteome</keyword>
<name>Q1K0X4_DESA6</name>
<evidence type="ECO:0000313" key="2">
    <source>
        <dbReference type="EMBL" id="EAT16234.1"/>
    </source>
</evidence>
<reference evidence="2" key="2">
    <citation type="submission" date="2006-05" db="EMBL/GenBank/DDBJ databases">
        <title>Sequencing of the draft genome and assembly of Desulfuromonas acetoxidans DSM 684.</title>
        <authorList>
            <consortium name="US DOE Joint Genome Institute (JGI-PGF)"/>
            <person name="Copeland A."/>
            <person name="Lucas S."/>
            <person name="Lapidus A."/>
            <person name="Barry K."/>
            <person name="Detter J.C."/>
            <person name="Glavina del Rio T."/>
            <person name="Hammon N."/>
            <person name="Israni S."/>
            <person name="Dalin E."/>
            <person name="Tice H."/>
            <person name="Bruce D."/>
            <person name="Pitluck S."/>
            <person name="Richardson P."/>
        </authorList>
    </citation>
    <scope>NUCLEOTIDE SEQUENCE [LARGE SCALE GENOMIC DNA]</scope>
    <source>
        <strain evidence="2">DSM 684</strain>
    </source>
</reference>